<dbReference type="EMBL" id="BMVO01000040">
    <property type="protein sequence ID" value="GHB31414.1"/>
    <property type="molecule type" value="Genomic_DNA"/>
</dbReference>
<keyword evidence="3" id="KW-1185">Reference proteome</keyword>
<accession>A0ABQ3EBS6</accession>
<sequence length="76" mass="8384">MSLLQHLNDTRMWLALAYIAVTLPPAITWYASPLRSLLRHCAAAVRAVQVFLRGKLRGWLEGLLANPSEGSGPDDL</sequence>
<keyword evidence="1" id="KW-0812">Transmembrane</keyword>
<reference evidence="3" key="1">
    <citation type="journal article" date="2019" name="Int. J. Syst. Evol. Microbiol.">
        <title>The Global Catalogue of Microorganisms (GCM) 10K type strain sequencing project: providing services to taxonomists for standard genome sequencing and annotation.</title>
        <authorList>
            <consortium name="The Broad Institute Genomics Platform"/>
            <consortium name="The Broad Institute Genome Sequencing Center for Infectious Disease"/>
            <person name="Wu L."/>
            <person name="Ma J."/>
        </authorList>
    </citation>
    <scope>NUCLEOTIDE SEQUENCE [LARGE SCALE GENOMIC DNA]</scope>
    <source>
        <strain evidence="3">JCM 4737</strain>
    </source>
</reference>
<name>A0ABQ3EBS6_9ACTN</name>
<keyword evidence="1" id="KW-1133">Transmembrane helix</keyword>
<comment type="caution">
    <text evidence="2">The sequence shown here is derived from an EMBL/GenBank/DDBJ whole genome shotgun (WGS) entry which is preliminary data.</text>
</comment>
<protein>
    <submittedName>
        <fullName evidence="2">Uncharacterized protein</fullName>
    </submittedName>
</protein>
<feature type="transmembrane region" description="Helical" evidence="1">
    <location>
        <begin position="12"/>
        <end position="31"/>
    </location>
</feature>
<evidence type="ECO:0000313" key="3">
    <source>
        <dbReference type="Proteomes" id="UP000599437"/>
    </source>
</evidence>
<proteinExistence type="predicted"/>
<dbReference type="Proteomes" id="UP000599437">
    <property type="component" value="Unassembled WGS sequence"/>
</dbReference>
<evidence type="ECO:0000256" key="1">
    <source>
        <dbReference type="SAM" id="Phobius"/>
    </source>
</evidence>
<keyword evidence="1" id="KW-0472">Membrane</keyword>
<gene>
    <name evidence="2" type="ORF">GCM10010346_63510</name>
</gene>
<evidence type="ECO:0000313" key="2">
    <source>
        <dbReference type="EMBL" id="GHB31414.1"/>
    </source>
</evidence>
<organism evidence="2 3">
    <name type="scientific">Streptomyces chryseus</name>
    <dbReference type="NCBI Taxonomy" id="68186"/>
    <lineage>
        <taxon>Bacteria</taxon>
        <taxon>Bacillati</taxon>
        <taxon>Actinomycetota</taxon>
        <taxon>Actinomycetes</taxon>
        <taxon>Kitasatosporales</taxon>
        <taxon>Streptomycetaceae</taxon>
        <taxon>Streptomyces</taxon>
    </lineage>
</organism>